<dbReference type="Gene3D" id="3.80.10.10">
    <property type="entry name" value="Ribonuclease Inhibitor"/>
    <property type="match status" value="3"/>
</dbReference>
<gene>
    <name evidence="2" type="ORF">K2173_017373</name>
</gene>
<name>A0AAV8TMK2_9ROSI</name>
<dbReference type="AlphaFoldDB" id="A0AAV8TMK2"/>
<protein>
    <submittedName>
        <fullName evidence="2">Uncharacterized protein</fullName>
    </submittedName>
</protein>
<dbReference type="PANTHER" id="PTHR13318:SF101">
    <property type="entry name" value="F-BOX_LRR PROTEIN"/>
    <property type="match status" value="1"/>
</dbReference>
<reference evidence="2 3" key="1">
    <citation type="submission" date="2021-09" db="EMBL/GenBank/DDBJ databases">
        <title>Genomic insights and catalytic innovation underlie evolution of tropane alkaloids biosynthesis.</title>
        <authorList>
            <person name="Wang Y.-J."/>
            <person name="Tian T."/>
            <person name="Huang J.-P."/>
            <person name="Huang S.-X."/>
        </authorList>
    </citation>
    <scope>NUCLEOTIDE SEQUENCE [LARGE SCALE GENOMIC DNA]</scope>
    <source>
        <strain evidence="2">KIB-2018</strain>
        <tissue evidence="2">Leaf</tissue>
    </source>
</reference>
<dbReference type="PANTHER" id="PTHR13318">
    <property type="entry name" value="PARTNER OF PAIRED, ISOFORM B-RELATED"/>
    <property type="match status" value="1"/>
</dbReference>
<evidence type="ECO:0000313" key="2">
    <source>
        <dbReference type="EMBL" id="KAJ8767329.1"/>
    </source>
</evidence>
<sequence>MVVLRSREPSTSPGKSSVLPEPDSPDTLLAINGLLMLAYGSVEAESVENFVEPDIGGKEEKGKKVEEVLTSQHSSEDQKWNSFEEGDVAFITREIPEVRTIPINIDNKWSGKHIDTDSWEYRYRRKQFRDLARPSADYTHQDPIKNNDGGTPHTEEEPKLEGRSDPFSAAIKFIRDRTKKGVPILWTPNNNRGSKSFKESIPSLVELCLGNLAKYADAITSLENIPDELRHQLCLLLCDSRRMDSRFLDLLIRGSPSEIRFADCSWLTEEKFTNCFLGCDTSNLMVLQLDLCASCLTDYTLRSTLVRSPFSFPLLSTLSLTGSRLSDAGFQSLISSAPALQSINLCGCFLLTSASVNTLANSLRSVLKELYLDDCPRIDAPTILPALKKLERLEVLSLARIGDVSDKFVRVLIAVRGHIMKELILTDCINLTDSSLKVISASCPGLRALDLVNLQNLTDSSLGYLANGCPQLQILKLYRNAFSDEAIAAYLETSGELLTELAFNKVVKVGNNTALSLASRARNLISLDLSWCRNLTDETLGLIVDNCLSLRVLKLFGCSQITGAFVDGHSNPRVKIIGLNLSPLLKHLRVPYFLRVSAAFKTASSCV</sequence>
<comment type="caution">
    <text evidence="2">The sequence shown here is derived from an EMBL/GenBank/DDBJ whole genome shotgun (WGS) entry which is preliminary data.</text>
</comment>
<dbReference type="InterPro" id="IPR032675">
    <property type="entry name" value="LRR_dom_sf"/>
</dbReference>
<dbReference type="GO" id="GO:0031146">
    <property type="term" value="P:SCF-dependent proteasomal ubiquitin-dependent protein catabolic process"/>
    <property type="evidence" value="ECO:0007669"/>
    <property type="project" value="TreeGrafter"/>
</dbReference>
<dbReference type="SUPFAM" id="SSF52047">
    <property type="entry name" value="RNI-like"/>
    <property type="match status" value="1"/>
</dbReference>
<dbReference type="EMBL" id="JAIWQS010000004">
    <property type="protein sequence ID" value="KAJ8767329.1"/>
    <property type="molecule type" value="Genomic_DNA"/>
</dbReference>
<feature type="region of interest" description="Disordered" evidence="1">
    <location>
        <begin position="133"/>
        <end position="162"/>
    </location>
</feature>
<accession>A0AAV8TMK2</accession>
<dbReference type="SMART" id="SM00367">
    <property type="entry name" value="LRR_CC"/>
    <property type="match status" value="6"/>
</dbReference>
<feature type="region of interest" description="Disordered" evidence="1">
    <location>
        <begin position="1"/>
        <end position="24"/>
    </location>
</feature>
<dbReference type="GO" id="GO:0019005">
    <property type="term" value="C:SCF ubiquitin ligase complex"/>
    <property type="evidence" value="ECO:0007669"/>
    <property type="project" value="TreeGrafter"/>
</dbReference>
<feature type="compositionally biased region" description="Basic and acidic residues" evidence="1">
    <location>
        <begin position="153"/>
        <end position="162"/>
    </location>
</feature>
<keyword evidence="3" id="KW-1185">Reference proteome</keyword>
<proteinExistence type="predicted"/>
<dbReference type="InterPro" id="IPR006553">
    <property type="entry name" value="Leu-rich_rpt_Cys-con_subtyp"/>
</dbReference>
<dbReference type="Proteomes" id="UP001159364">
    <property type="component" value="Linkage Group LG04"/>
</dbReference>
<evidence type="ECO:0000256" key="1">
    <source>
        <dbReference type="SAM" id="MobiDB-lite"/>
    </source>
</evidence>
<evidence type="ECO:0000313" key="3">
    <source>
        <dbReference type="Proteomes" id="UP001159364"/>
    </source>
</evidence>
<organism evidence="2 3">
    <name type="scientific">Erythroxylum novogranatense</name>
    <dbReference type="NCBI Taxonomy" id="1862640"/>
    <lineage>
        <taxon>Eukaryota</taxon>
        <taxon>Viridiplantae</taxon>
        <taxon>Streptophyta</taxon>
        <taxon>Embryophyta</taxon>
        <taxon>Tracheophyta</taxon>
        <taxon>Spermatophyta</taxon>
        <taxon>Magnoliopsida</taxon>
        <taxon>eudicotyledons</taxon>
        <taxon>Gunneridae</taxon>
        <taxon>Pentapetalae</taxon>
        <taxon>rosids</taxon>
        <taxon>fabids</taxon>
        <taxon>Malpighiales</taxon>
        <taxon>Erythroxylaceae</taxon>
        <taxon>Erythroxylum</taxon>
    </lineage>
</organism>